<reference evidence="1 2" key="1">
    <citation type="submission" date="2016-10" db="EMBL/GenBank/DDBJ databases">
        <authorList>
            <person name="de Groot N.N."/>
        </authorList>
    </citation>
    <scope>NUCLEOTIDE SEQUENCE [LARGE SCALE GENOMIC DNA]</scope>
    <source>
        <strain evidence="1 2">ATCC 29281</strain>
    </source>
</reference>
<dbReference type="GeneID" id="97765103"/>
<evidence type="ECO:0000313" key="1">
    <source>
        <dbReference type="EMBL" id="SEA69736.1"/>
    </source>
</evidence>
<organism evidence="1 2">
    <name type="scientific">Lonsdalea quercina</name>
    <dbReference type="NCBI Taxonomy" id="71657"/>
    <lineage>
        <taxon>Bacteria</taxon>
        <taxon>Pseudomonadati</taxon>
        <taxon>Pseudomonadota</taxon>
        <taxon>Gammaproteobacteria</taxon>
        <taxon>Enterobacterales</taxon>
        <taxon>Pectobacteriaceae</taxon>
        <taxon>Lonsdalea</taxon>
    </lineage>
</organism>
<dbReference type="EMBL" id="FNQS01000007">
    <property type="protein sequence ID" value="SEA69736.1"/>
    <property type="molecule type" value="Genomic_DNA"/>
</dbReference>
<sequence>MSLIFGRNDIIGILSTPIHNDRRAVAIIDEKCQVLCANSAFNAHFGLCPNSRKPASIDEILPINVRFAFQDFIADKNVLSTHVSCELLADGFMKKPISTLTFSKLNVESRVLSLIILNDGGVFLKPGLAS</sequence>
<gene>
    <name evidence="1" type="ORF">SAMN02982996_02234</name>
</gene>
<evidence type="ECO:0000313" key="2">
    <source>
        <dbReference type="Proteomes" id="UP000187280"/>
    </source>
</evidence>
<proteinExistence type="predicted"/>
<name>A0A1H4DB46_9GAMM</name>
<dbReference type="Proteomes" id="UP000187280">
    <property type="component" value="Unassembled WGS sequence"/>
</dbReference>
<dbReference type="RefSeq" id="WP_026742171.1">
    <property type="nucleotide sequence ID" value="NZ_FNQS01000007.1"/>
</dbReference>
<protein>
    <submittedName>
        <fullName evidence="1">Uncharacterized protein</fullName>
    </submittedName>
</protein>
<keyword evidence="2" id="KW-1185">Reference proteome</keyword>
<dbReference type="AlphaFoldDB" id="A0A1H4DB46"/>
<accession>A0A1H4DB46</accession>